<keyword evidence="5 12" id="KW-0812">Transmembrane</keyword>
<evidence type="ECO:0000259" key="15">
    <source>
        <dbReference type="Pfam" id="PF00593"/>
    </source>
</evidence>
<dbReference type="InterPro" id="IPR037066">
    <property type="entry name" value="Plug_dom_sf"/>
</dbReference>
<geneLocation type="plasmid" evidence="18">
    <name>pvf1</name>
</geneLocation>
<dbReference type="GO" id="GO:0015889">
    <property type="term" value="P:cobalamin transport"/>
    <property type="evidence" value="ECO:0007669"/>
    <property type="project" value="TreeGrafter"/>
</dbReference>
<feature type="chain" id="PRO_5012262367" evidence="14">
    <location>
        <begin position="26"/>
        <end position="611"/>
    </location>
</feature>
<keyword evidence="6 14" id="KW-0732">Signal</keyword>
<dbReference type="Gene3D" id="2.170.130.10">
    <property type="entry name" value="TonB-dependent receptor, plug domain"/>
    <property type="match status" value="1"/>
</dbReference>
<evidence type="ECO:0000256" key="8">
    <source>
        <dbReference type="ARBA" id="ARBA00023077"/>
    </source>
</evidence>
<keyword evidence="17" id="KW-0614">Plasmid</keyword>
<evidence type="ECO:0000256" key="7">
    <source>
        <dbReference type="ARBA" id="ARBA00023065"/>
    </source>
</evidence>
<dbReference type="Pfam" id="PF00593">
    <property type="entry name" value="TonB_dep_Rec_b-barrel"/>
    <property type="match status" value="1"/>
</dbReference>
<dbReference type="Pfam" id="PF07715">
    <property type="entry name" value="Plug"/>
    <property type="match status" value="1"/>
</dbReference>
<dbReference type="KEGG" id="vff:VITFI_CDS3337"/>
<dbReference type="GO" id="GO:0009279">
    <property type="term" value="C:cell outer membrane"/>
    <property type="evidence" value="ECO:0007669"/>
    <property type="project" value="UniProtKB-SubCell"/>
</dbReference>
<comment type="similarity">
    <text evidence="2 12 13">Belongs to the TonB-dependent receptor family.</text>
</comment>
<evidence type="ECO:0000256" key="9">
    <source>
        <dbReference type="ARBA" id="ARBA00023136"/>
    </source>
</evidence>
<accession>A0A221KJ99</accession>
<dbReference type="PROSITE" id="PS52016">
    <property type="entry name" value="TONB_DEPENDENT_REC_3"/>
    <property type="match status" value="1"/>
</dbReference>
<dbReference type="Proteomes" id="UP000199729">
    <property type="component" value="Plasmid pVF1"/>
</dbReference>
<evidence type="ECO:0000256" key="14">
    <source>
        <dbReference type="SAM" id="SignalP"/>
    </source>
</evidence>
<evidence type="ECO:0000256" key="11">
    <source>
        <dbReference type="ARBA" id="ARBA00023237"/>
    </source>
</evidence>
<evidence type="ECO:0000256" key="2">
    <source>
        <dbReference type="ARBA" id="ARBA00009810"/>
    </source>
</evidence>
<dbReference type="SUPFAM" id="SSF56935">
    <property type="entry name" value="Porins"/>
    <property type="match status" value="1"/>
</dbReference>
<keyword evidence="3 12" id="KW-0813">Transport</keyword>
<sequence>MSVFSSKRPRLALVLLLNAPAFALAQTSTDSTDYVVTASRSPQAVTAAVRPVQVITAQDIRQAGVSTVSDVLRSFGLVESTSTGGMGTTSSVFIRGSNANHTVLLVDGVRLGSATNGQPTLEALPLSLIERIEVLPGSASSLYGSDAIGGVIQIFTKSAQRSPGVSVALTTGSQGTRQASASYAARHGNTDIAVGASRLHTDSIDATTADARGHNPDQDGFDSTSGSLKLTQHLGGGHQVGVQVFSSLGEHHYDSRSDADDVIHSRAQTVAAHWRGPLVAGLNSELRIARAWDRSSNHTASVSKFDTVQDQASWINRLNVGDSHQLIAGLEWLKQSVDSTTDYSATDRHIRAVMLGWRANYGDLSLQADVRRDDNSQFDAHTTGQLAAAWQVMPSWRLRAALGTAFKAPTFNDLYYPWGGNPSLQPEKARNVEWGSDWKLGGLDLGATLFRSNITNLIAWQAQPSGNWMPVNVGEARNQGVNLSAGGPLGSATRARFNLTVQRPENADTDFLLQRRARQFAGLHLTHTLGSFSLGTDVSYVGHRFDSTTETASSRMGGYTLFALFGSWQITPDWALEGRINNVTDKDYTQVMGYTTPGRQAQITLRWTPAL</sequence>
<dbReference type="CDD" id="cd01347">
    <property type="entry name" value="ligand_gated_channel"/>
    <property type="match status" value="1"/>
</dbReference>
<evidence type="ECO:0000256" key="13">
    <source>
        <dbReference type="RuleBase" id="RU003357"/>
    </source>
</evidence>
<evidence type="ECO:0000256" key="1">
    <source>
        <dbReference type="ARBA" id="ARBA00004571"/>
    </source>
</evidence>
<evidence type="ECO:0000256" key="4">
    <source>
        <dbReference type="ARBA" id="ARBA00022452"/>
    </source>
</evidence>
<dbReference type="AlphaFoldDB" id="A0A221KJ99"/>
<dbReference type="EMBL" id="CP022424">
    <property type="protein sequence ID" value="ASM79114.1"/>
    <property type="molecule type" value="Genomic_DNA"/>
</dbReference>
<keyword evidence="9 12" id="KW-0472">Membrane</keyword>
<dbReference type="PANTHER" id="PTHR30069">
    <property type="entry name" value="TONB-DEPENDENT OUTER MEMBRANE RECEPTOR"/>
    <property type="match status" value="1"/>
</dbReference>
<evidence type="ECO:0000256" key="12">
    <source>
        <dbReference type="PROSITE-ProRule" id="PRU01360"/>
    </source>
</evidence>
<gene>
    <name evidence="17" type="ORF">VITFI_CDS3337</name>
</gene>
<dbReference type="Gene3D" id="2.40.170.20">
    <property type="entry name" value="TonB-dependent receptor, beta-barrel domain"/>
    <property type="match status" value="1"/>
</dbReference>
<evidence type="ECO:0000256" key="5">
    <source>
        <dbReference type="ARBA" id="ARBA00022692"/>
    </source>
</evidence>
<evidence type="ECO:0000259" key="16">
    <source>
        <dbReference type="Pfam" id="PF07715"/>
    </source>
</evidence>
<dbReference type="GO" id="GO:0006811">
    <property type="term" value="P:monoatomic ion transport"/>
    <property type="evidence" value="ECO:0007669"/>
    <property type="project" value="UniProtKB-KW"/>
</dbReference>
<keyword evidence="7" id="KW-0406">Ion transport</keyword>
<comment type="subcellular location">
    <subcellularLocation>
        <location evidence="1 12">Cell outer membrane</location>
        <topology evidence="1 12">Multi-pass membrane protein</topology>
    </subcellularLocation>
</comment>
<evidence type="ECO:0000313" key="17">
    <source>
        <dbReference type="EMBL" id="ASM79114.1"/>
    </source>
</evidence>
<reference evidence="17 18" key="1">
    <citation type="submission" date="2017-07" db="EMBL/GenBank/DDBJ databases">
        <title>Complete Genome Sequence of the cosmetic ferment Vitreoscilla filiformis (ATCC15551).</title>
        <authorList>
            <person name="Contreras S."/>
            <person name="Sagory-Zalkind P."/>
            <person name="Blanquart H."/>
            <person name="Iltis A."/>
            <person name="Morand S.C."/>
        </authorList>
    </citation>
    <scope>NUCLEOTIDE SEQUENCE [LARGE SCALE GENOMIC DNA]</scope>
    <source>
        <strain evidence="17 18">ATCC 15551</strain>
        <plasmid evidence="18">Plasmid pvf1</plasmid>
    </source>
</reference>
<protein>
    <submittedName>
        <fullName evidence="17">TonB-dependent receptor</fullName>
    </submittedName>
</protein>
<dbReference type="RefSeq" id="WP_198301803.1">
    <property type="nucleotide sequence ID" value="NZ_CP022424.1"/>
</dbReference>
<feature type="domain" description="TonB-dependent receptor plug" evidence="16">
    <location>
        <begin position="49"/>
        <end position="151"/>
    </location>
</feature>
<dbReference type="InterPro" id="IPR036942">
    <property type="entry name" value="Beta-barrel_TonB_sf"/>
</dbReference>
<keyword evidence="8 13" id="KW-0798">TonB box</keyword>
<evidence type="ECO:0000256" key="6">
    <source>
        <dbReference type="ARBA" id="ARBA00022729"/>
    </source>
</evidence>
<dbReference type="InterPro" id="IPR012910">
    <property type="entry name" value="Plug_dom"/>
</dbReference>
<feature type="domain" description="TonB-dependent receptor-like beta-barrel" evidence="15">
    <location>
        <begin position="173"/>
        <end position="583"/>
    </location>
</feature>
<name>A0A221KJ99_VITFI</name>
<evidence type="ECO:0000256" key="10">
    <source>
        <dbReference type="ARBA" id="ARBA00023170"/>
    </source>
</evidence>
<keyword evidence="4 12" id="KW-1134">Transmembrane beta strand</keyword>
<keyword evidence="11 12" id="KW-0998">Cell outer membrane</keyword>
<keyword evidence="10 17" id="KW-0675">Receptor</keyword>
<dbReference type="InterPro" id="IPR039426">
    <property type="entry name" value="TonB-dep_rcpt-like"/>
</dbReference>
<evidence type="ECO:0000256" key="3">
    <source>
        <dbReference type="ARBA" id="ARBA00022448"/>
    </source>
</evidence>
<organism evidence="17 18">
    <name type="scientific">Vitreoscilla filiformis</name>
    <dbReference type="NCBI Taxonomy" id="63"/>
    <lineage>
        <taxon>Bacteria</taxon>
        <taxon>Pseudomonadati</taxon>
        <taxon>Pseudomonadota</taxon>
        <taxon>Betaproteobacteria</taxon>
        <taxon>Neisseriales</taxon>
        <taxon>Neisseriaceae</taxon>
        <taxon>Vitreoscilla</taxon>
    </lineage>
</organism>
<dbReference type="PANTHER" id="PTHR30069:SF53">
    <property type="entry name" value="COLICIN I RECEPTOR-RELATED"/>
    <property type="match status" value="1"/>
</dbReference>
<keyword evidence="18" id="KW-1185">Reference proteome</keyword>
<proteinExistence type="inferred from homology"/>
<feature type="signal peptide" evidence="14">
    <location>
        <begin position="1"/>
        <end position="25"/>
    </location>
</feature>
<evidence type="ECO:0000313" key="18">
    <source>
        <dbReference type="Proteomes" id="UP000199729"/>
    </source>
</evidence>
<dbReference type="InterPro" id="IPR000531">
    <property type="entry name" value="Beta-barrel_TonB"/>
</dbReference>